<protein>
    <submittedName>
        <fullName evidence="1">Uncharacterized protein</fullName>
    </submittedName>
</protein>
<evidence type="ECO:0000313" key="1">
    <source>
        <dbReference type="EMBL" id="AWN66482.1"/>
    </source>
</evidence>
<name>A0A2Z3KFK1_LACLL</name>
<sequence length="140" mass="16764">MKIKLEEIIIALESINQDTQGFLNPDTGELFYWSDEFPDEEYDDIDDFEAHLEQESKIISLPDTFEINEYAMMESFAVFETESSIHDELLYSLSLRKPFRHFKEAIHRLGFQKQWYAYRALKYQEKALGWCKDNKVEFEL</sequence>
<dbReference type="RefSeq" id="WP_109991171.1">
    <property type="nucleotide sequence ID" value="NZ_CP028160.1"/>
</dbReference>
<evidence type="ECO:0000313" key="2">
    <source>
        <dbReference type="Proteomes" id="UP000245919"/>
    </source>
</evidence>
<dbReference type="Pfam" id="PF03682">
    <property type="entry name" value="UPF0158"/>
    <property type="match status" value="1"/>
</dbReference>
<gene>
    <name evidence="1" type="ORF">LL14B4_09970</name>
</gene>
<reference evidence="1 2" key="1">
    <citation type="submission" date="2018-03" db="EMBL/GenBank/DDBJ databases">
        <title>Genome sequence of Lactococcus lactis strain 14B4 from almond drupe.</title>
        <authorList>
            <person name="Tran T.D."/>
            <person name="McGarvey J.A."/>
            <person name="Huynh S."/>
            <person name="Parker C.T."/>
        </authorList>
    </citation>
    <scope>NUCLEOTIDE SEQUENCE [LARGE SCALE GENOMIC DNA]</scope>
    <source>
        <strain evidence="1 2">14B4</strain>
    </source>
</reference>
<dbReference type="EMBL" id="CP028160">
    <property type="protein sequence ID" value="AWN66482.1"/>
    <property type="molecule type" value="Genomic_DNA"/>
</dbReference>
<dbReference type="Proteomes" id="UP000245919">
    <property type="component" value="Chromosome"/>
</dbReference>
<organism evidence="1 2">
    <name type="scientific">Lactococcus lactis subsp. lactis</name>
    <name type="common">Streptococcus lactis</name>
    <dbReference type="NCBI Taxonomy" id="1360"/>
    <lineage>
        <taxon>Bacteria</taxon>
        <taxon>Bacillati</taxon>
        <taxon>Bacillota</taxon>
        <taxon>Bacilli</taxon>
        <taxon>Lactobacillales</taxon>
        <taxon>Streptococcaceae</taxon>
        <taxon>Lactococcus</taxon>
    </lineage>
</organism>
<dbReference type="GeneID" id="89634107"/>
<dbReference type="AlphaFoldDB" id="A0A2Z3KFK1"/>
<proteinExistence type="predicted"/>
<dbReference type="InterPro" id="IPR005361">
    <property type="entry name" value="UPF0158"/>
</dbReference>
<accession>A0A2Z3KFK1</accession>